<dbReference type="InterPro" id="IPR000467">
    <property type="entry name" value="G_patch_dom"/>
</dbReference>
<sequence length="890" mass="101392">MPSIRHQSDIPFIDLEYPKEVPGFHSFEFTSVNSIPRMRGLAEPEGIDVSTMITRIMTNQGYMKGKGLGRNLQGITTPLVPKTSPLRFGLGYQPTAEEQIEKSRELRMAKLDGPQKGLGRIPHIRETFPYPSCVIRPESDSQPGDRVEFEVDEIFDLSLLFEEVTLNDSNSSAMFSTSGSQGTPQEEEQERCEQERCDVMVIGNPQNDGLEKSIRPLKANESLKNWEAISRRCPANRGPHKYMSYNMVREYDLPMFSNCPEKTTSASGDIYCLIGFLTFETGQLKVLEEFKDGMPPKLPKKLPLKREVDDCIDLELGAKPPTMAPYRMAPPELEERLRASVVAILMRLKEPALVALRGSVAHKSKLQASGNRLSQGRIVELLEALEAMAKDNQSIPQRAMILSRKYRTLVSSWIEPLQEEAELGYEIDYIARYIAEGGLTGERKRWVPRRGKIPLDPDALGFIYSNPMETSFKKRCLEDWKMHHRKLLKTMRNEGPAALGDASEYDYLRVEERLKNILKGPDQNALKPKAASKMIVSELKEELEAQDLPTDGTRNVLYQRVQKARRINRSRGRPLWVPPVEEEEEEVDEELDELISRIKLEDGNTEFWKRRFLGEGLNGDHGKPTNVENSEHPDLLDDVDVVEDVTKEAEDDEVDDEEEEVEQTESQEGDRVKDKEVEAVKPLQMIGVQLLKDSDQTTATSRKSRRKVSRISMEDTDDDDWFPEDIQEAFKEMRERKIFDVSDMYTIADVWGWTWERELKNRHPRRWSQEWEVELAIKVMLKRYWIIFQVIELGGTPTIGDCATILRAAVRAPLPSAFLTILRTTHGLGYVFGSPLYDEIISLCLDLGEHDAAIAIVTDMETSGITVPDQTLDRVLSARQSIGNIVEDMS</sequence>
<evidence type="ECO:0000313" key="4">
    <source>
        <dbReference type="EMBL" id="KAF8388335.1"/>
    </source>
</evidence>
<dbReference type="SMART" id="SM00513">
    <property type="entry name" value="SAP"/>
    <property type="match status" value="1"/>
</dbReference>
<reference evidence="4 5" key="1">
    <citation type="submission" date="2020-04" db="EMBL/GenBank/DDBJ databases">
        <title>Plant Genome Project.</title>
        <authorList>
            <person name="Zhang R.-G."/>
        </authorList>
    </citation>
    <scope>NUCLEOTIDE SEQUENCE [LARGE SCALE GENOMIC DNA]</scope>
    <source>
        <strain evidence="4">YNK0</strain>
        <tissue evidence="4">Leaf</tissue>
    </source>
</reference>
<dbReference type="EMBL" id="JABCRI010000020">
    <property type="protein sequence ID" value="KAF8388335.1"/>
    <property type="molecule type" value="Genomic_DNA"/>
</dbReference>
<feature type="region of interest" description="Disordered" evidence="1">
    <location>
        <begin position="692"/>
        <end position="715"/>
    </location>
</feature>
<dbReference type="SUPFAM" id="SSF68906">
    <property type="entry name" value="SAP domain"/>
    <property type="match status" value="1"/>
</dbReference>
<dbReference type="GO" id="GO:0003676">
    <property type="term" value="F:nucleic acid binding"/>
    <property type="evidence" value="ECO:0007669"/>
    <property type="project" value="InterPro"/>
</dbReference>
<dbReference type="AlphaFoldDB" id="A0A834YKM0"/>
<protein>
    <recommendedName>
        <fullName evidence="6">SAP domain-containing protein</fullName>
    </recommendedName>
</protein>
<evidence type="ECO:0000256" key="1">
    <source>
        <dbReference type="SAM" id="MobiDB-lite"/>
    </source>
</evidence>
<dbReference type="PROSITE" id="PS50800">
    <property type="entry name" value="SAP"/>
    <property type="match status" value="1"/>
</dbReference>
<dbReference type="SMART" id="SM00443">
    <property type="entry name" value="G_patch"/>
    <property type="match status" value="1"/>
</dbReference>
<feature type="region of interest" description="Disordered" evidence="1">
    <location>
        <begin position="616"/>
        <end position="635"/>
    </location>
</feature>
<comment type="caution">
    <text evidence="4">The sequence shown here is derived from an EMBL/GenBank/DDBJ whole genome shotgun (WGS) entry which is preliminary data.</text>
</comment>
<keyword evidence="5" id="KW-1185">Reference proteome</keyword>
<accession>A0A834YKM0</accession>
<feature type="domain" description="G-patch" evidence="2">
    <location>
        <begin position="49"/>
        <end position="95"/>
    </location>
</feature>
<gene>
    <name evidence="4" type="ORF">HHK36_027001</name>
</gene>
<evidence type="ECO:0000259" key="3">
    <source>
        <dbReference type="PROSITE" id="PS50800"/>
    </source>
</evidence>
<name>A0A834YKM0_TETSI</name>
<evidence type="ECO:0000259" key="2">
    <source>
        <dbReference type="PROSITE" id="PS50174"/>
    </source>
</evidence>
<dbReference type="InterPro" id="IPR036361">
    <property type="entry name" value="SAP_dom_sf"/>
</dbReference>
<organism evidence="4 5">
    <name type="scientific">Tetracentron sinense</name>
    <name type="common">Spur-leaf</name>
    <dbReference type="NCBI Taxonomy" id="13715"/>
    <lineage>
        <taxon>Eukaryota</taxon>
        <taxon>Viridiplantae</taxon>
        <taxon>Streptophyta</taxon>
        <taxon>Embryophyta</taxon>
        <taxon>Tracheophyta</taxon>
        <taxon>Spermatophyta</taxon>
        <taxon>Magnoliopsida</taxon>
        <taxon>Trochodendrales</taxon>
        <taxon>Trochodendraceae</taxon>
        <taxon>Tetracentron</taxon>
    </lineage>
</organism>
<dbReference type="InterPro" id="IPR003034">
    <property type="entry name" value="SAP_dom"/>
</dbReference>
<feature type="domain" description="SAP" evidence="3">
    <location>
        <begin position="531"/>
        <end position="565"/>
    </location>
</feature>
<proteinExistence type="predicted"/>
<dbReference type="Pfam" id="PF01585">
    <property type="entry name" value="G-patch"/>
    <property type="match status" value="1"/>
</dbReference>
<dbReference type="PANTHER" id="PTHR31407:SF5">
    <property type="entry name" value="PLASTID TRANSCRIPTIONALLY ACTIVE 3"/>
    <property type="match status" value="1"/>
</dbReference>
<dbReference type="OrthoDB" id="2019812at2759"/>
<feature type="region of interest" description="Disordered" evidence="1">
    <location>
        <begin position="646"/>
        <end position="672"/>
    </location>
</feature>
<dbReference type="Proteomes" id="UP000655225">
    <property type="component" value="Unassembled WGS sequence"/>
</dbReference>
<feature type="compositionally biased region" description="Acidic residues" evidence="1">
    <location>
        <begin position="646"/>
        <end position="667"/>
    </location>
</feature>
<dbReference type="PROSITE" id="PS50174">
    <property type="entry name" value="G_PATCH"/>
    <property type="match status" value="1"/>
</dbReference>
<dbReference type="PANTHER" id="PTHR31407">
    <property type="match status" value="1"/>
</dbReference>
<evidence type="ECO:0000313" key="5">
    <source>
        <dbReference type="Proteomes" id="UP000655225"/>
    </source>
</evidence>
<dbReference type="Pfam" id="PF02037">
    <property type="entry name" value="SAP"/>
    <property type="match status" value="1"/>
</dbReference>
<evidence type="ECO:0008006" key="6">
    <source>
        <dbReference type="Google" id="ProtNLM"/>
    </source>
</evidence>
<dbReference type="Gene3D" id="1.10.720.30">
    <property type="entry name" value="SAP domain"/>
    <property type="match status" value="1"/>
</dbReference>